<dbReference type="PANTHER" id="PTHR13479">
    <property type="entry name" value="30S RIBOSOMAL PROTEIN S18"/>
    <property type="match status" value="1"/>
</dbReference>
<accession>A0A1M6S923</accession>
<dbReference type="SUPFAM" id="SSF46911">
    <property type="entry name" value="Ribosomal protein S18"/>
    <property type="match status" value="1"/>
</dbReference>
<evidence type="ECO:0000256" key="1">
    <source>
        <dbReference type="ARBA" id="ARBA00005589"/>
    </source>
</evidence>
<gene>
    <name evidence="4" type="primary">rpsR</name>
    <name evidence="6" type="ORF">SAMN05444391_0924</name>
</gene>
<keyword evidence="4" id="KW-0699">rRNA-binding</keyword>
<dbReference type="Gene3D" id="4.10.640.10">
    <property type="entry name" value="Ribosomal protein S18"/>
    <property type="match status" value="1"/>
</dbReference>
<dbReference type="STRING" id="381751.SAMN05444391_0924"/>
<sequence>MQVKKPAKKTCYFCEQGKDPSYRDYEELRNFMSERGRIIGRRQTGVCAKHQRKLSVAIKRARQLALLPYVIM</sequence>
<dbReference type="OrthoDB" id="9812008at2"/>
<dbReference type="HAMAP" id="MF_00270">
    <property type="entry name" value="Ribosomal_bS18"/>
    <property type="match status" value="1"/>
</dbReference>
<dbReference type="AlphaFoldDB" id="A0A1M6S923"/>
<name>A0A1M6S923_9AQUI</name>
<dbReference type="InterPro" id="IPR036870">
    <property type="entry name" value="Ribosomal_bS18_sf"/>
</dbReference>
<organism evidence="6 7">
    <name type="scientific">Thermocrinis minervae</name>
    <dbReference type="NCBI Taxonomy" id="381751"/>
    <lineage>
        <taxon>Bacteria</taxon>
        <taxon>Pseudomonadati</taxon>
        <taxon>Aquificota</taxon>
        <taxon>Aquificia</taxon>
        <taxon>Aquificales</taxon>
        <taxon>Aquificaceae</taxon>
        <taxon>Thermocrinis</taxon>
    </lineage>
</organism>
<dbReference type="PRINTS" id="PR00974">
    <property type="entry name" value="RIBOSOMALS18"/>
</dbReference>
<dbReference type="Pfam" id="PF01084">
    <property type="entry name" value="Ribosomal_S18"/>
    <property type="match status" value="1"/>
</dbReference>
<keyword evidence="4" id="KW-0694">RNA-binding</keyword>
<reference evidence="6 7" key="1">
    <citation type="submission" date="2016-11" db="EMBL/GenBank/DDBJ databases">
        <authorList>
            <person name="Jaros S."/>
            <person name="Januszkiewicz K."/>
            <person name="Wedrychowicz H."/>
        </authorList>
    </citation>
    <scope>NUCLEOTIDE SEQUENCE [LARGE SCALE GENOMIC DNA]</scope>
    <source>
        <strain evidence="6 7">DSM 19557</strain>
    </source>
</reference>
<comment type="similarity">
    <text evidence="1 4 5">Belongs to the bacterial ribosomal protein bS18 family.</text>
</comment>
<dbReference type="GO" id="GO:0003735">
    <property type="term" value="F:structural constituent of ribosome"/>
    <property type="evidence" value="ECO:0007669"/>
    <property type="project" value="InterPro"/>
</dbReference>
<keyword evidence="3 4" id="KW-0687">Ribonucleoprotein</keyword>
<comment type="subunit">
    <text evidence="4">Part of the 30S ribosomal subunit. Forms a tight heterodimer with protein bS6.</text>
</comment>
<dbReference type="NCBIfam" id="TIGR00165">
    <property type="entry name" value="S18"/>
    <property type="match status" value="1"/>
</dbReference>
<dbReference type="InterPro" id="IPR001648">
    <property type="entry name" value="Ribosomal_bS18"/>
</dbReference>
<dbReference type="GO" id="GO:0022627">
    <property type="term" value="C:cytosolic small ribosomal subunit"/>
    <property type="evidence" value="ECO:0007669"/>
    <property type="project" value="TreeGrafter"/>
</dbReference>
<dbReference type="PANTHER" id="PTHR13479:SF40">
    <property type="entry name" value="SMALL RIBOSOMAL SUBUNIT PROTEIN BS18M"/>
    <property type="match status" value="1"/>
</dbReference>
<evidence type="ECO:0000256" key="2">
    <source>
        <dbReference type="ARBA" id="ARBA00022980"/>
    </source>
</evidence>
<keyword evidence="2 4" id="KW-0689">Ribosomal protein</keyword>
<dbReference type="GO" id="GO:0070181">
    <property type="term" value="F:small ribosomal subunit rRNA binding"/>
    <property type="evidence" value="ECO:0007669"/>
    <property type="project" value="TreeGrafter"/>
</dbReference>
<dbReference type="Proteomes" id="UP000189810">
    <property type="component" value="Chromosome I"/>
</dbReference>
<protein>
    <recommendedName>
        <fullName evidence="4">Small ribosomal subunit protein bS18</fullName>
    </recommendedName>
</protein>
<evidence type="ECO:0000256" key="3">
    <source>
        <dbReference type="ARBA" id="ARBA00023274"/>
    </source>
</evidence>
<proteinExistence type="inferred from homology"/>
<keyword evidence="7" id="KW-1185">Reference proteome</keyword>
<dbReference type="GO" id="GO:0006412">
    <property type="term" value="P:translation"/>
    <property type="evidence" value="ECO:0007669"/>
    <property type="project" value="UniProtKB-UniRule"/>
</dbReference>
<comment type="function">
    <text evidence="4">Binds as a heterodimer with protein bS6 to the central domain of the 16S rRNA, where it helps stabilize the platform of the 30S subunit.</text>
</comment>
<dbReference type="RefSeq" id="WP_079654053.1">
    <property type="nucleotide sequence ID" value="NZ_LT670846.1"/>
</dbReference>
<evidence type="ECO:0000313" key="7">
    <source>
        <dbReference type="Proteomes" id="UP000189810"/>
    </source>
</evidence>
<evidence type="ECO:0000256" key="4">
    <source>
        <dbReference type="HAMAP-Rule" id="MF_00270"/>
    </source>
</evidence>
<dbReference type="EMBL" id="LT670846">
    <property type="protein sequence ID" value="SHK41038.1"/>
    <property type="molecule type" value="Genomic_DNA"/>
</dbReference>
<evidence type="ECO:0000313" key="6">
    <source>
        <dbReference type="EMBL" id="SHK41038.1"/>
    </source>
</evidence>
<evidence type="ECO:0000256" key="5">
    <source>
        <dbReference type="RuleBase" id="RU003910"/>
    </source>
</evidence>